<evidence type="ECO:0000256" key="3">
    <source>
        <dbReference type="ARBA" id="ARBA00004856"/>
    </source>
</evidence>
<accession>A0A547P6Y1</accession>
<comment type="pathway">
    <text evidence="3">One-carbon metabolism; methylamine degradation.</text>
</comment>
<evidence type="ECO:0000259" key="9">
    <source>
        <dbReference type="Pfam" id="PF00462"/>
    </source>
</evidence>
<proteinExistence type="predicted"/>
<feature type="domain" description="Glutaredoxin" evidence="9">
    <location>
        <begin position="19"/>
        <end position="71"/>
    </location>
</feature>
<keyword evidence="6 8" id="KW-1133">Transmembrane helix</keyword>
<sequence>MSNKPAKTAQLHRMVMDHHTCPYGIKAKYLLESRGFAVEDHHLTSRAETDAFKTEHDVQTTPQILIDGKRIGGYDALREHFGIAKKTNGKSYRPVIAVFAVALALSVSLSLGLLGSVGVRTIEWFVAFSMGMLAMLKLQDVEQFSSMFVGYDLLGKRLVPYAYAYPYLEALAAVLMAGRVLPWLSIPIAFIIGSIGAISVFYAVYIQKRDIKCACVGGSGDVPLGFISLSENLAMVGMAFWMLISLMG</sequence>
<comment type="function">
    <text evidence="1">May be specifically involved in the processing, transport, and/or maturation of the MADH beta-subunit.</text>
</comment>
<dbReference type="AlphaFoldDB" id="A0A547P6Y1"/>
<dbReference type="EMBL" id="VHJK01000002">
    <property type="protein sequence ID" value="TRD09902.1"/>
    <property type="molecule type" value="Genomic_DNA"/>
</dbReference>
<evidence type="ECO:0000256" key="4">
    <source>
        <dbReference type="ARBA" id="ARBA00019078"/>
    </source>
</evidence>
<feature type="transmembrane region" description="Helical" evidence="8">
    <location>
        <begin position="95"/>
        <end position="115"/>
    </location>
</feature>
<evidence type="ECO:0000313" key="12">
    <source>
        <dbReference type="Proteomes" id="UP000316343"/>
    </source>
</evidence>
<evidence type="ECO:0000256" key="1">
    <source>
        <dbReference type="ARBA" id="ARBA00003475"/>
    </source>
</evidence>
<evidence type="ECO:0000259" key="10">
    <source>
        <dbReference type="Pfam" id="PF07291"/>
    </source>
</evidence>
<dbReference type="RefSeq" id="WP_142789192.1">
    <property type="nucleotide sequence ID" value="NZ_VHJK01000002.1"/>
</dbReference>
<evidence type="ECO:0000256" key="2">
    <source>
        <dbReference type="ARBA" id="ARBA00004141"/>
    </source>
</evidence>
<evidence type="ECO:0000256" key="5">
    <source>
        <dbReference type="ARBA" id="ARBA00022692"/>
    </source>
</evidence>
<dbReference type="InterPro" id="IPR009908">
    <property type="entry name" value="Methylamine_util_MauE"/>
</dbReference>
<feature type="transmembrane region" description="Helical" evidence="8">
    <location>
        <begin position="158"/>
        <end position="177"/>
    </location>
</feature>
<comment type="subcellular location">
    <subcellularLocation>
        <location evidence="2">Membrane</location>
        <topology evidence="2">Multi-pass membrane protein</topology>
    </subcellularLocation>
</comment>
<dbReference type="Proteomes" id="UP000316343">
    <property type="component" value="Unassembled WGS sequence"/>
</dbReference>
<dbReference type="GO" id="GO:0030416">
    <property type="term" value="P:methylamine metabolic process"/>
    <property type="evidence" value="ECO:0007669"/>
    <property type="project" value="InterPro"/>
</dbReference>
<dbReference type="GO" id="GO:0016020">
    <property type="term" value="C:membrane"/>
    <property type="evidence" value="ECO:0007669"/>
    <property type="project" value="UniProtKB-SubCell"/>
</dbReference>
<feature type="transmembrane region" description="Helical" evidence="8">
    <location>
        <begin position="183"/>
        <end position="204"/>
    </location>
</feature>
<organism evidence="11 12">
    <name type="scientific">Erythrobacter insulae</name>
    <dbReference type="NCBI Taxonomy" id="2584124"/>
    <lineage>
        <taxon>Bacteria</taxon>
        <taxon>Pseudomonadati</taxon>
        <taxon>Pseudomonadota</taxon>
        <taxon>Alphaproteobacteria</taxon>
        <taxon>Sphingomonadales</taxon>
        <taxon>Erythrobacteraceae</taxon>
        <taxon>Erythrobacter/Porphyrobacter group</taxon>
        <taxon>Erythrobacter</taxon>
    </lineage>
</organism>
<dbReference type="SUPFAM" id="SSF52833">
    <property type="entry name" value="Thioredoxin-like"/>
    <property type="match status" value="1"/>
</dbReference>
<dbReference type="InterPro" id="IPR036249">
    <property type="entry name" value="Thioredoxin-like_sf"/>
</dbReference>
<evidence type="ECO:0000256" key="6">
    <source>
        <dbReference type="ARBA" id="ARBA00022989"/>
    </source>
</evidence>
<keyword evidence="5 8" id="KW-0812">Transmembrane</keyword>
<dbReference type="Pfam" id="PF07291">
    <property type="entry name" value="MauE"/>
    <property type="match status" value="1"/>
</dbReference>
<feature type="transmembrane region" description="Helical" evidence="8">
    <location>
        <begin position="224"/>
        <end position="244"/>
    </location>
</feature>
<keyword evidence="7 8" id="KW-0472">Membrane</keyword>
<dbReference type="OrthoDB" id="527973at2"/>
<evidence type="ECO:0000256" key="8">
    <source>
        <dbReference type="SAM" id="Phobius"/>
    </source>
</evidence>
<comment type="caution">
    <text evidence="11">The sequence shown here is derived from an EMBL/GenBank/DDBJ whole genome shotgun (WGS) entry which is preliminary data.</text>
</comment>
<feature type="domain" description="Methylamine utilisation protein MauE" evidence="10">
    <location>
        <begin position="120"/>
        <end position="244"/>
    </location>
</feature>
<dbReference type="Gene3D" id="3.40.30.10">
    <property type="entry name" value="Glutaredoxin"/>
    <property type="match status" value="1"/>
</dbReference>
<protein>
    <recommendedName>
        <fullName evidence="4">Methylamine utilization protein MauE</fullName>
    </recommendedName>
</protein>
<name>A0A547P6Y1_9SPHN</name>
<keyword evidence="12" id="KW-1185">Reference proteome</keyword>
<dbReference type="InterPro" id="IPR002109">
    <property type="entry name" value="Glutaredoxin"/>
</dbReference>
<dbReference type="PROSITE" id="PS51354">
    <property type="entry name" value="GLUTAREDOXIN_2"/>
    <property type="match status" value="1"/>
</dbReference>
<dbReference type="Pfam" id="PF00462">
    <property type="entry name" value="Glutaredoxin"/>
    <property type="match status" value="1"/>
</dbReference>
<evidence type="ECO:0000313" key="11">
    <source>
        <dbReference type="EMBL" id="TRD09902.1"/>
    </source>
</evidence>
<gene>
    <name evidence="11" type="ORF">FGU71_12905</name>
</gene>
<feature type="transmembrane region" description="Helical" evidence="8">
    <location>
        <begin position="121"/>
        <end position="138"/>
    </location>
</feature>
<evidence type="ECO:0000256" key="7">
    <source>
        <dbReference type="ARBA" id="ARBA00023136"/>
    </source>
</evidence>
<reference evidence="11 12" key="1">
    <citation type="submission" date="2019-06" db="EMBL/GenBank/DDBJ databases">
        <title>Erythrobacter insulae sp. nov., isolated from a tidal flat.</title>
        <authorList>
            <person name="Yoon J.-H."/>
        </authorList>
    </citation>
    <scope>NUCLEOTIDE SEQUENCE [LARGE SCALE GENOMIC DNA]</scope>
    <source>
        <strain evidence="11 12">JBTF-M21</strain>
    </source>
</reference>